<feature type="signal peptide" evidence="1">
    <location>
        <begin position="1"/>
        <end position="20"/>
    </location>
</feature>
<proteinExistence type="predicted"/>
<gene>
    <name evidence="2" type="ORF">g.2571</name>
</gene>
<accession>A0A1B6DIR2</accession>
<feature type="non-terminal residue" evidence="2">
    <location>
        <position position="205"/>
    </location>
</feature>
<evidence type="ECO:0000256" key="1">
    <source>
        <dbReference type="SAM" id="SignalP"/>
    </source>
</evidence>
<sequence length="205" mass="23766">MKMLLWTCFLILLVLTVINCVIEEPDTDMYGDHGDDNNGPTLNFKKLFKNNNTMIEHFAIYIYGIIQGTMSTGDEIKAAMTNGSTLHRLTPEKYEKFRPDLVDYLTKMDYVINTFTIFNFDMTHVQGLSLLALGKQLRDMYLNFRKDPPERLLMRFADFYQKAKEVNSLFKITTIIGADRNSTDESEEASATLSESGKRFYTRRY</sequence>
<dbReference type="EMBL" id="GEDC01011780">
    <property type="protein sequence ID" value="JAS25518.1"/>
    <property type="molecule type" value="Transcribed_RNA"/>
</dbReference>
<keyword evidence="1" id="KW-0732">Signal</keyword>
<name>A0A1B6DIR2_9HEMI</name>
<evidence type="ECO:0000313" key="2">
    <source>
        <dbReference type="EMBL" id="JAS25518.1"/>
    </source>
</evidence>
<protein>
    <submittedName>
        <fullName evidence="2">Uncharacterized protein</fullName>
    </submittedName>
</protein>
<reference evidence="2" key="1">
    <citation type="submission" date="2015-12" db="EMBL/GenBank/DDBJ databases">
        <title>De novo transcriptome assembly of four potential Pierce s Disease insect vectors from Arizona vineyards.</title>
        <authorList>
            <person name="Tassone E.E."/>
        </authorList>
    </citation>
    <scope>NUCLEOTIDE SEQUENCE</scope>
</reference>
<dbReference type="AlphaFoldDB" id="A0A1B6DIR2"/>
<feature type="chain" id="PRO_5008581313" evidence="1">
    <location>
        <begin position="21"/>
        <end position="205"/>
    </location>
</feature>
<organism evidence="2">
    <name type="scientific">Clastoptera arizonana</name>
    <name type="common">Arizona spittle bug</name>
    <dbReference type="NCBI Taxonomy" id="38151"/>
    <lineage>
        <taxon>Eukaryota</taxon>
        <taxon>Metazoa</taxon>
        <taxon>Ecdysozoa</taxon>
        <taxon>Arthropoda</taxon>
        <taxon>Hexapoda</taxon>
        <taxon>Insecta</taxon>
        <taxon>Pterygota</taxon>
        <taxon>Neoptera</taxon>
        <taxon>Paraneoptera</taxon>
        <taxon>Hemiptera</taxon>
        <taxon>Auchenorrhyncha</taxon>
        <taxon>Cercopoidea</taxon>
        <taxon>Clastopteridae</taxon>
        <taxon>Clastoptera</taxon>
    </lineage>
</organism>